<evidence type="ECO:0000313" key="1">
    <source>
        <dbReference type="EMBL" id="CAB5194508.1"/>
    </source>
</evidence>
<sequence length="100" mass="11860">MRKLLDYDPGTRISHVFHYDESTDETTITAEQKFDDIVEMNKALYNRDHQKHGDWTHVAQIPLVVVQELKKQGILHDQKAMKRWLNDPDNRFFRTRPGAI</sequence>
<name>A0A6J7WE19_9CAUD</name>
<gene>
    <name evidence="1" type="ORF">UFOVP167_6</name>
</gene>
<accession>A0A6J7WE19</accession>
<organism evidence="1">
    <name type="scientific">uncultured Caudovirales phage</name>
    <dbReference type="NCBI Taxonomy" id="2100421"/>
    <lineage>
        <taxon>Viruses</taxon>
        <taxon>Duplodnaviria</taxon>
        <taxon>Heunggongvirae</taxon>
        <taxon>Uroviricota</taxon>
        <taxon>Caudoviricetes</taxon>
        <taxon>Peduoviridae</taxon>
        <taxon>Maltschvirus</taxon>
        <taxon>Maltschvirus maltsch</taxon>
    </lineage>
</organism>
<dbReference type="EMBL" id="LR798222">
    <property type="protein sequence ID" value="CAB5194508.1"/>
    <property type="molecule type" value="Genomic_DNA"/>
</dbReference>
<proteinExistence type="predicted"/>
<protein>
    <submittedName>
        <fullName evidence="1">Uncharacterized protein</fullName>
    </submittedName>
</protein>
<reference evidence="1" key="1">
    <citation type="submission" date="2020-05" db="EMBL/GenBank/DDBJ databases">
        <authorList>
            <person name="Chiriac C."/>
            <person name="Salcher M."/>
            <person name="Ghai R."/>
            <person name="Kavagutti S V."/>
        </authorList>
    </citation>
    <scope>NUCLEOTIDE SEQUENCE</scope>
</reference>